<dbReference type="PROSITE" id="PS00356">
    <property type="entry name" value="HTH_LACI_1"/>
    <property type="match status" value="1"/>
</dbReference>
<dbReference type="CDD" id="cd06294">
    <property type="entry name" value="PBP1_MalR-like"/>
    <property type="match status" value="1"/>
</dbReference>
<comment type="caution">
    <text evidence="5">The sequence shown here is derived from an EMBL/GenBank/DDBJ whole genome shotgun (WGS) entry which is preliminary data.</text>
</comment>
<dbReference type="InterPro" id="IPR010982">
    <property type="entry name" value="Lambda_DNA-bd_dom_sf"/>
</dbReference>
<keyword evidence="6" id="KW-1185">Reference proteome</keyword>
<gene>
    <name evidence="5" type="ORF">AFL42_05180</name>
</gene>
<dbReference type="EMBL" id="LGTK01000012">
    <property type="protein sequence ID" value="KPH76663.1"/>
    <property type="molecule type" value="Genomic_DNA"/>
</dbReference>
<organism evidence="5 6">
    <name type="scientific">Oceanobacillus caeni</name>
    <dbReference type="NCBI Taxonomy" id="405946"/>
    <lineage>
        <taxon>Bacteria</taxon>
        <taxon>Bacillati</taxon>
        <taxon>Bacillota</taxon>
        <taxon>Bacilli</taxon>
        <taxon>Bacillales</taxon>
        <taxon>Bacillaceae</taxon>
        <taxon>Oceanobacillus</taxon>
    </lineage>
</organism>
<dbReference type="Gene3D" id="3.40.50.2300">
    <property type="match status" value="2"/>
</dbReference>
<dbReference type="SUPFAM" id="SSF47413">
    <property type="entry name" value="lambda repressor-like DNA-binding domains"/>
    <property type="match status" value="1"/>
</dbReference>
<dbReference type="PANTHER" id="PTHR30146">
    <property type="entry name" value="LACI-RELATED TRANSCRIPTIONAL REPRESSOR"/>
    <property type="match status" value="1"/>
</dbReference>
<dbReference type="PANTHER" id="PTHR30146:SF109">
    <property type="entry name" value="HTH-TYPE TRANSCRIPTIONAL REGULATOR GALS"/>
    <property type="match status" value="1"/>
</dbReference>
<proteinExistence type="predicted"/>
<dbReference type="InterPro" id="IPR028082">
    <property type="entry name" value="Peripla_BP_I"/>
</dbReference>
<keyword evidence="2" id="KW-0238">DNA-binding</keyword>
<feature type="domain" description="HTH lacI-type" evidence="4">
    <location>
        <begin position="3"/>
        <end position="57"/>
    </location>
</feature>
<accession>A0ABR5ML15</accession>
<dbReference type="Pfam" id="PF00356">
    <property type="entry name" value="LacI"/>
    <property type="match status" value="1"/>
</dbReference>
<dbReference type="RefSeq" id="WP_047184786.1">
    <property type="nucleotide sequence ID" value="NZ_JAHHXM010000001.1"/>
</dbReference>
<dbReference type="SMART" id="SM00354">
    <property type="entry name" value="HTH_LACI"/>
    <property type="match status" value="1"/>
</dbReference>
<dbReference type="InterPro" id="IPR046335">
    <property type="entry name" value="LacI/GalR-like_sensor"/>
</dbReference>
<dbReference type="Pfam" id="PF13377">
    <property type="entry name" value="Peripla_BP_3"/>
    <property type="match status" value="1"/>
</dbReference>
<dbReference type="SUPFAM" id="SSF53822">
    <property type="entry name" value="Periplasmic binding protein-like I"/>
    <property type="match status" value="1"/>
</dbReference>
<evidence type="ECO:0000259" key="4">
    <source>
        <dbReference type="PROSITE" id="PS50932"/>
    </source>
</evidence>
<dbReference type="PROSITE" id="PS50932">
    <property type="entry name" value="HTH_LACI_2"/>
    <property type="match status" value="1"/>
</dbReference>
<dbReference type="Gene3D" id="1.10.260.40">
    <property type="entry name" value="lambda repressor-like DNA-binding domains"/>
    <property type="match status" value="1"/>
</dbReference>
<dbReference type="CDD" id="cd01392">
    <property type="entry name" value="HTH_LacI"/>
    <property type="match status" value="1"/>
</dbReference>
<dbReference type="InterPro" id="IPR000843">
    <property type="entry name" value="HTH_LacI"/>
</dbReference>
<keyword evidence="3" id="KW-0804">Transcription</keyword>
<reference evidence="5 6" key="1">
    <citation type="submission" date="2015-07" db="EMBL/GenBank/DDBJ databases">
        <title>High-quality draft genome sequence of Oceanobacillus caeni HM6, a bacillus isolated from a human feces.</title>
        <authorList>
            <person name="Kumar J."/>
            <person name="Verma M.K."/>
            <person name="Pandey R."/>
            <person name="Bhambi M."/>
            <person name="Chauhan N."/>
        </authorList>
    </citation>
    <scope>NUCLEOTIDE SEQUENCE [LARGE SCALE GENOMIC DNA]</scope>
    <source>
        <strain evidence="5 6">HM6</strain>
    </source>
</reference>
<dbReference type="PRINTS" id="PR00036">
    <property type="entry name" value="HTHLACI"/>
</dbReference>
<evidence type="ECO:0000313" key="6">
    <source>
        <dbReference type="Proteomes" id="UP000037854"/>
    </source>
</evidence>
<keyword evidence="1" id="KW-0805">Transcription regulation</keyword>
<protein>
    <submittedName>
        <fullName evidence="5">LacI family transcriptional regulator</fullName>
    </submittedName>
</protein>
<dbReference type="Proteomes" id="UP000037854">
    <property type="component" value="Unassembled WGS sequence"/>
</dbReference>
<evidence type="ECO:0000313" key="5">
    <source>
        <dbReference type="EMBL" id="KPH76663.1"/>
    </source>
</evidence>
<evidence type="ECO:0000256" key="3">
    <source>
        <dbReference type="ARBA" id="ARBA00023163"/>
    </source>
</evidence>
<name>A0ABR5ML15_9BACI</name>
<evidence type="ECO:0000256" key="1">
    <source>
        <dbReference type="ARBA" id="ARBA00023015"/>
    </source>
</evidence>
<evidence type="ECO:0000256" key="2">
    <source>
        <dbReference type="ARBA" id="ARBA00023125"/>
    </source>
</evidence>
<sequence>MSVTIKDVAKQANVSPSTVSRVISDSNKISEKTKKRVRKVMEEMGYHINLNARVLVQKSTQTIGIVMKHSASQTLENPFFPELLRGISAECNEKEYSILLTTGNSEEAIFDEVKKLVMGKRVDGIIVIYSKKDDPVVPYLLESGIPFVVIGKPTKEQNRIMYVDNDNVQAGTDATEYLINCGHKRICFIGDDPEYQVVQDRMSGFDIAARKHELKIPDKHYLTFPMKVDEIAEKKISALLETKDRPTAIISSSDVHTLMVITALRKKEIKIPNEMSIITFNNTIISKLSTPPLTSIDIQTYQLGFEAAKSVIELIKNPEMFRKSVIIPAIIVERESVSKL</sequence>